<dbReference type="Pfam" id="PF00153">
    <property type="entry name" value="Mito_carr"/>
    <property type="match status" value="2"/>
</dbReference>
<dbReference type="Gene3D" id="1.50.40.10">
    <property type="entry name" value="Mitochondrial carrier domain"/>
    <property type="match status" value="1"/>
</dbReference>
<proteinExistence type="inferred from homology"/>
<evidence type="ECO:0000256" key="8">
    <source>
        <dbReference type="PROSITE-ProRule" id="PRU00282"/>
    </source>
</evidence>
<evidence type="ECO:0000256" key="7">
    <source>
        <dbReference type="ARBA" id="ARBA00023136"/>
    </source>
</evidence>
<dbReference type="GeneID" id="5892409"/>
<dbReference type="STRING" id="81824.A9V3D9"/>
<dbReference type="Proteomes" id="UP000001357">
    <property type="component" value="Unassembled WGS sequence"/>
</dbReference>
<evidence type="ECO:0000256" key="2">
    <source>
        <dbReference type="ARBA" id="ARBA00006375"/>
    </source>
</evidence>
<comment type="subcellular location">
    <subcellularLocation>
        <location evidence="1">Membrane</location>
        <topology evidence="1">Multi-pass membrane protein</topology>
    </subcellularLocation>
</comment>
<evidence type="ECO:0000256" key="3">
    <source>
        <dbReference type="ARBA" id="ARBA00022448"/>
    </source>
</evidence>
<dbReference type="AlphaFoldDB" id="A9V3D9"/>
<dbReference type="KEGG" id="mbr:MONBRDRAFT_9512"/>
<evidence type="ECO:0000313" key="10">
    <source>
        <dbReference type="EMBL" id="EDQ88172.1"/>
    </source>
</evidence>
<dbReference type="GO" id="GO:0016020">
    <property type="term" value="C:membrane"/>
    <property type="evidence" value="ECO:0007669"/>
    <property type="project" value="UniProtKB-SubCell"/>
</dbReference>
<feature type="repeat" description="Solcar" evidence="8">
    <location>
        <begin position="68"/>
        <end position="156"/>
    </location>
</feature>
<protein>
    <submittedName>
        <fullName evidence="10">Uncharacterized protein</fullName>
    </submittedName>
</protein>
<evidence type="ECO:0000256" key="9">
    <source>
        <dbReference type="RuleBase" id="RU000488"/>
    </source>
</evidence>
<sequence length="158" mass="17031">MPIDVVKVRMQMQGADGTRQFNGLLDAGLKTAQKEGIGALWKGLPPALVRQVKQQLIKHELIVPGTVSGVLISSLASGLLCALTTSPLDVVKSRVMGQPVGANGHGLLYSGMVDCFVKSVRNEGILSLYKGFLPNWGRLGPRGVICFVTMEMLNKWFP</sequence>
<dbReference type="InterPro" id="IPR050391">
    <property type="entry name" value="Mito_Metabolite_Transporter"/>
</dbReference>
<keyword evidence="5" id="KW-0677">Repeat</keyword>
<reference evidence="10 11" key="1">
    <citation type="journal article" date="2008" name="Nature">
        <title>The genome of the choanoflagellate Monosiga brevicollis and the origin of metazoans.</title>
        <authorList>
            <consortium name="JGI Sequencing"/>
            <person name="King N."/>
            <person name="Westbrook M.J."/>
            <person name="Young S.L."/>
            <person name="Kuo A."/>
            <person name="Abedin M."/>
            <person name="Chapman J."/>
            <person name="Fairclough S."/>
            <person name="Hellsten U."/>
            <person name="Isogai Y."/>
            <person name="Letunic I."/>
            <person name="Marr M."/>
            <person name="Pincus D."/>
            <person name="Putnam N."/>
            <person name="Rokas A."/>
            <person name="Wright K.J."/>
            <person name="Zuzow R."/>
            <person name="Dirks W."/>
            <person name="Good M."/>
            <person name="Goodstein D."/>
            <person name="Lemons D."/>
            <person name="Li W."/>
            <person name="Lyons J.B."/>
            <person name="Morris A."/>
            <person name="Nichols S."/>
            <person name="Richter D.J."/>
            <person name="Salamov A."/>
            <person name="Bork P."/>
            <person name="Lim W.A."/>
            <person name="Manning G."/>
            <person name="Miller W.T."/>
            <person name="McGinnis W."/>
            <person name="Shapiro H."/>
            <person name="Tjian R."/>
            <person name="Grigoriev I.V."/>
            <person name="Rokhsar D."/>
        </authorList>
    </citation>
    <scope>NUCLEOTIDE SEQUENCE [LARGE SCALE GENOMIC DNA]</scope>
    <source>
        <strain evidence="11">MX1 / ATCC 50154</strain>
    </source>
</reference>
<evidence type="ECO:0000256" key="6">
    <source>
        <dbReference type="ARBA" id="ARBA00022989"/>
    </source>
</evidence>
<keyword evidence="3 9" id="KW-0813">Transport</keyword>
<dbReference type="InterPro" id="IPR018108">
    <property type="entry name" value="MCP_transmembrane"/>
</dbReference>
<dbReference type="RefSeq" id="XP_001747248.1">
    <property type="nucleotide sequence ID" value="XM_001747196.1"/>
</dbReference>
<name>A9V3D9_MONBE</name>
<dbReference type="EMBL" id="CH991556">
    <property type="protein sequence ID" value="EDQ88172.1"/>
    <property type="molecule type" value="Genomic_DNA"/>
</dbReference>
<evidence type="ECO:0000313" key="11">
    <source>
        <dbReference type="Proteomes" id="UP000001357"/>
    </source>
</evidence>
<keyword evidence="6" id="KW-1133">Transmembrane helix</keyword>
<dbReference type="eggNOG" id="KOG0753">
    <property type="taxonomic scope" value="Eukaryota"/>
</dbReference>
<organism evidence="10 11">
    <name type="scientific">Monosiga brevicollis</name>
    <name type="common">Choanoflagellate</name>
    <dbReference type="NCBI Taxonomy" id="81824"/>
    <lineage>
        <taxon>Eukaryota</taxon>
        <taxon>Choanoflagellata</taxon>
        <taxon>Craspedida</taxon>
        <taxon>Salpingoecidae</taxon>
        <taxon>Monosiga</taxon>
    </lineage>
</organism>
<keyword evidence="7 8" id="KW-0472">Membrane</keyword>
<comment type="similarity">
    <text evidence="2 9">Belongs to the mitochondrial carrier (TC 2.A.29) family.</text>
</comment>
<evidence type="ECO:0000256" key="4">
    <source>
        <dbReference type="ARBA" id="ARBA00022692"/>
    </source>
</evidence>
<gene>
    <name evidence="10" type="ORF">MONBRDRAFT_9512</name>
</gene>
<evidence type="ECO:0000256" key="1">
    <source>
        <dbReference type="ARBA" id="ARBA00004141"/>
    </source>
</evidence>
<dbReference type="SUPFAM" id="SSF103506">
    <property type="entry name" value="Mitochondrial carrier"/>
    <property type="match status" value="1"/>
</dbReference>
<keyword evidence="11" id="KW-1185">Reference proteome</keyword>
<dbReference type="PROSITE" id="PS50920">
    <property type="entry name" value="SOLCAR"/>
    <property type="match status" value="2"/>
</dbReference>
<keyword evidence="4 8" id="KW-0812">Transmembrane</keyword>
<evidence type="ECO:0000256" key="5">
    <source>
        <dbReference type="ARBA" id="ARBA00022737"/>
    </source>
</evidence>
<accession>A9V3D9</accession>
<dbReference type="InParanoid" id="A9V3D9"/>
<dbReference type="OMA" id="GPRGVIC"/>
<feature type="repeat" description="Solcar" evidence="8">
    <location>
        <begin position="1"/>
        <end position="67"/>
    </location>
</feature>
<dbReference type="PANTHER" id="PTHR45618">
    <property type="entry name" value="MITOCHONDRIAL DICARBOXYLATE CARRIER-RELATED"/>
    <property type="match status" value="1"/>
</dbReference>
<dbReference type="InterPro" id="IPR023395">
    <property type="entry name" value="MCP_dom_sf"/>
</dbReference>